<dbReference type="GO" id="GO:0005737">
    <property type="term" value="C:cytoplasm"/>
    <property type="evidence" value="ECO:0007669"/>
    <property type="project" value="TreeGrafter"/>
</dbReference>
<dbReference type="InterPro" id="IPR006680">
    <property type="entry name" value="Amidohydro-rel"/>
</dbReference>
<dbReference type="Gene3D" id="3.20.20.140">
    <property type="entry name" value="Metal-dependent hydrolases"/>
    <property type="match status" value="1"/>
</dbReference>
<dbReference type="InterPro" id="IPR032465">
    <property type="entry name" value="ACMSD"/>
</dbReference>
<dbReference type="EMBL" id="VNIQ01000013">
    <property type="protein sequence ID" value="TYQ00699.1"/>
    <property type="molecule type" value="Genomic_DNA"/>
</dbReference>
<dbReference type="AlphaFoldDB" id="A0A652YHI3"/>
<organism evidence="2">
    <name type="scientific">Nocardia globerula</name>
    <dbReference type="NCBI Taxonomy" id="1818"/>
    <lineage>
        <taxon>Bacteria</taxon>
        <taxon>Bacillati</taxon>
        <taxon>Actinomycetota</taxon>
        <taxon>Actinomycetes</taxon>
        <taxon>Mycobacteriales</taxon>
        <taxon>Nocardiaceae</taxon>
        <taxon>Nocardia</taxon>
    </lineage>
</organism>
<evidence type="ECO:0000259" key="1">
    <source>
        <dbReference type="Pfam" id="PF04909"/>
    </source>
</evidence>
<keyword evidence="2" id="KW-0378">Hydrolase</keyword>
<comment type="caution">
    <text evidence="2">The sequence shown here is derived from an EMBL/GenBank/DDBJ whole genome shotgun (WGS) entry which is preliminary data.</text>
</comment>
<evidence type="ECO:0000313" key="2">
    <source>
        <dbReference type="EMBL" id="TYQ00699.1"/>
    </source>
</evidence>
<proteinExistence type="predicted"/>
<name>A0A652YHI3_NOCGL</name>
<dbReference type="Pfam" id="PF04909">
    <property type="entry name" value="Amidohydro_2"/>
    <property type="match status" value="1"/>
</dbReference>
<dbReference type="GO" id="GO:0019748">
    <property type="term" value="P:secondary metabolic process"/>
    <property type="evidence" value="ECO:0007669"/>
    <property type="project" value="TreeGrafter"/>
</dbReference>
<dbReference type="PANTHER" id="PTHR21240:SF28">
    <property type="entry name" value="ISO-OROTATE DECARBOXYLASE (EUROFUNG)"/>
    <property type="match status" value="1"/>
</dbReference>
<dbReference type="GO" id="GO:0016787">
    <property type="term" value="F:hydrolase activity"/>
    <property type="evidence" value="ECO:0007669"/>
    <property type="project" value="UniProtKB-KW"/>
</dbReference>
<reference evidence="2" key="1">
    <citation type="submission" date="2019-07" db="EMBL/GenBank/DDBJ databases">
        <title>Genomic Encyclopedia of Type Strains, Phase IV (KMG-IV): sequencing the most valuable type-strain genomes for metagenomic binning, comparative biology and taxonomic classification.</title>
        <authorList>
            <person name="Goeker M."/>
        </authorList>
    </citation>
    <scope>NUCLEOTIDE SEQUENCE</scope>
    <source>
        <strain evidence="2">DSM 44596</strain>
    </source>
</reference>
<dbReference type="SUPFAM" id="SSF51556">
    <property type="entry name" value="Metallo-dependent hydrolases"/>
    <property type="match status" value="1"/>
</dbReference>
<protein>
    <submittedName>
        <fullName evidence="2">Putative TIM-barrel fold metal-dependent hydrolase</fullName>
    </submittedName>
</protein>
<dbReference type="GO" id="GO:0016831">
    <property type="term" value="F:carboxy-lyase activity"/>
    <property type="evidence" value="ECO:0007669"/>
    <property type="project" value="InterPro"/>
</dbReference>
<sequence>MRTEDLILVSTDDHVIEPTHLFEGRLPKKYADAAPRFITREDGTMAWVYGDAVVLNPAVQAVVGRPKSEWGMDPVCREEMRPGVYDIHARVKDMDVNGMLGSMCFPSFVRFSGALFLENGDRDQSAAMVRAYNDWHIDEWAGTYPGRFIPLAIPILWDPVLAAEEIRRVAKKGCHAVTFTSNPYDLGLPSIYQDHWDPFWRACEEEGTVVCMHIGSNSKAPTTSPDAPVELIYSLSPIGSFEAAADLVWSKLFIKFPRLRVALSEGGIGWVPYFLERLDYLYNHTQHWSGMDLGGRLPSELFNSNVITCFIDDEVGVDNLHRLNIDNVTWECDYPHSDTMWPNSPEGAMRYMNRISDETINKITHLNAMKHFQYDPFAHISREQATVGALRSRVPDWDTSVVPTAHMRPDATVGA</sequence>
<gene>
    <name evidence="2" type="ORF">FNL38_11365</name>
</gene>
<accession>A0A652YHI3</accession>
<feature type="domain" description="Amidohydrolase-related" evidence="1">
    <location>
        <begin position="87"/>
        <end position="371"/>
    </location>
</feature>
<dbReference type="InterPro" id="IPR032466">
    <property type="entry name" value="Metal_Hydrolase"/>
</dbReference>
<dbReference type="PANTHER" id="PTHR21240">
    <property type="entry name" value="2-AMINO-3-CARBOXYLMUCONATE-6-SEMIALDEHYDE DECARBOXYLASE"/>
    <property type="match status" value="1"/>
</dbReference>